<keyword evidence="3" id="KW-1185">Reference proteome</keyword>
<dbReference type="OrthoDB" id="419709at2759"/>
<feature type="region of interest" description="Disordered" evidence="1">
    <location>
        <begin position="42"/>
        <end position="66"/>
    </location>
</feature>
<gene>
    <name evidence="2" type="ORF">FKW44_005998</name>
</gene>
<evidence type="ECO:0000313" key="3">
    <source>
        <dbReference type="Proteomes" id="UP000595437"/>
    </source>
</evidence>
<dbReference type="AlphaFoldDB" id="A0A7T8QSJ1"/>
<dbReference type="Proteomes" id="UP000595437">
    <property type="component" value="Chromosome 4"/>
</dbReference>
<feature type="non-terminal residue" evidence="2">
    <location>
        <position position="91"/>
    </location>
</feature>
<accession>A0A7T8QSJ1</accession>
<organism evidence="2 3">
    <name type="scientific">Caligus rogercresseyi</name>
    <name type="common">Sea louse</name>
    <dbReference type="NCBI Taxonomy" id="217165"/>
    <lineage>
        <taxon>Eukaryota</taxon>
        <taxon>Metazoa</taxon>
        <taxon>Ecdysozoa</taxon>
        <taxon>Arthropoda</taxon>
        <taxon>Crustacea</taxon>
        <taxon>Multicrustacea</taxon>
        <taxon>Hexanauplia</taxon>
        <taxon>Copepoda</taxon>
        <taxon>Siphonostomatoida</taxon>
        <taxon>Caligidae</taxon>
        <taxon>Caligus</taxon>
    </lineage>
</organism>
<sequence length="91" mass="10704">MSYKLTEFYHMGIPLLMPSLVFYRKHGFGADRTVTSSNYCKDRSLSSFPSDPKASHPYNPNLENDQDPNAETYWLQFSDFYDWPHVILFDN</sequence>
<proteinExistence type="predicted"/>
<name>A0A7T8QSJ1_CALRO</name>
<protein>
    <submittedName>
        <fullName evidence="2">Uncharacterized protein</fullName>
    </submittedName>
</protein>
<evidence type="ECO:0000256" key="1">
    <source>
        <dbReference type="SAM" id="MobiDB-lite"/>
    </source>
</evidence>
<dbReference type="EMBL" id="CP045893">
    <property type="protein sequence ID" value="QQP53494.1"/>
    <property type="molecule type" value="Genomic_DNA"/>
</dbReference>
<reference evidence="3" key="1">
    <citation type="submission" date="2021-01" db="EMBL/GenBank/DDBJ databases">
        <title>Caligus Genome Assembly.</title>
        <authorList>
            <person name="Gallardo-Escarate C."/>
        </authorList>
    </citation>
    <scope>NUCLEOTIDE SEQUENCE [LARGE SCALE GENOMIC DNA]</scope>
</reference>
<evidence type="ECO:0000313" key="2">
    <source>
        <dbReference type="EMBL" id="QQP53494.1"/>
    </source>
</evidence>